<protein>
    <submittedName>
        <fullName evidence="2">Uncharacterized protein</fullName>
    </submittedName>
</protein>
<name>A0A1Q3E5V8_LENED</name>
<keyword evidence="3" id="KW-1185">Reference proteome</keyword>
<reference evidence="2 3" key="2">
    <citation type="submission" date="2017-02" db="EMBL/GenBank/DDBJ databases">
        <title>A genome survey and senescence transcriptome analysis in Lentinula edodes.</title>
        <authorList>
            <person name="Sakamoto Y."/>
            <person name="Nakade K."/>
            <person name="Sato S."/>
            <person name="Yoshida Y."/>
            <person name="Miyazaki K."/>
            <person name="Natsume S."/>
            <person name="Konno N."/>
        </authorList>
    </citation>
    <scope>NUCLEOTIDE SEQUENCE [LARGE SCALE GENOMIC DNA]</scope>
    <source>
        <strain evidence="2 3">NBRC 111202</strain>
    </source>
</reference>
<comment type="caution">
    <text evidence="2">The sequence shown here is derived from an EMBL/GenBank/DDBJ whole genome shotgun (WGS) entry which is preliminary data.</text>
</comment>
<evidence type="ECO:0000313" key="3">
    <source>
        <dbReference type="Proteomes" id="UP000188533"/>
    </source>
</evidence>
<dbReference type="AlphaFoldDB" id="A0A1Q3E5V8"/>
<proteinExistence type="predicted"/>
<accession>A0A1Q3E5V8</accession>
<feature type="region of interest" description="Disordered" evidence="1">
    <location>
        <begin position="104"/>
        <end position="126"/>
    </location>
</feature>
<dbReference type="Proteomes" id="UP000188533">
    <property type="component" value="Unassembled WGS sequence"/>
</dbReference>
<evidence type="ECO:0000313" key="2">
    <source>
        <dbReference type="EMBL" id="GAW02608.1"/>
    </source>
</evidence>
<sequence length="126" mass="14484">MPPRTTIQTKFKENIMLSIRALKYYLPSDLVICIELFISPDCYEHQCNSLAKFLCCFCKISSNEDATSANHVGSDHRRPHCQFLHIYFVQNVFVGIWGHMGKTRENTSSEAEPMNQLEIKPGQRST</sequence>
<organism evidence="2 3">
    <name type="scientific">Lentinula edodes</name>
    <name type="common">Shiitake mushroom</name>
    <name type="synonym">Lentinus edodes</name>
    <dbReference type="NCBI Taxonomy" id="5353"/>
    <lineage>
        <taxon>Eukaryota</taxon>
        <taxon>Fungi</taxon>
        <taxon>Dikarya</taxon>
        <taxon>Basidiomycota</taxon>
        <taxon>Agaricomycotina</taxon>
        <taxon>Agaricomycetes</taxon>
        <taxon>Agaricomycetidae</taxon>
        <taxon>Agaricales</taxon>
        <taxon>Marasmiineae</taxon>
        <taxon>Omphalotaceae</taxon>
        <taxon>Lentinula</taxon>
    </lineage>
</organism>
<gene>
    <name evidence="2" type="ORF">LENED_004272</name>
</gene>
<dbReference type="EMBL" id="BDGU01000102">
    <property type="protein sequence ID" value="GAW02608.1"/>
    <property type="molecule type" value="Genomic_DNA"/>
</dbReference>
<reference evidence="2 3" key="1">
    <citation type="submission" date="2016-08" db="EMBL/GenBank/DDBJ databases">
        <authorList>
            <consortium name="Lentinula edodes genome sequencing consortium"/>
            <person name="Sakamoto Y."/>
            <person name="Nakade K."/>
            <person name="Sato S."/>
            <person name="Yoshida Y."/>
            <person name="Miyazaki K."/>
            <person name="Natsume S."/>
            <person name="Konno N."/>
        </authorList>
    </citation>
    <scope>NUCLEOTIDE SEQUENCE [LARGE SCALE GENOMIC DNA]</scope>
    <source>
        <strain evidence="2 3">NBRC 111202</strain>
    </source>
</reference>
<evidence type="ECO:0000256" key="1">
    <source>
        <dbReference type="SAM" id="MobiDB-lite"/>
    </source>
</evidence>